<protein>
    <submittedName>
        <fullName evidence="1">Uncharacterized protein</fullName>
    </submittedName>
</protein>
<dbReference type="EMBL" id="MN740917">
    <property type="protein sequence ID" value="QHU17719.1"/>
    <property type="molecule type" value="Genomic_DNA"/>
</dbReference>
<sequence length="226" mass="26546">MKPFFTSLFLITLSWGTFGLMPKKLPNGKSRTFVPNIDNPRNDLQAISPGTALLISKNWMQNILLDVMTQRRTKKISSGYEFVYDDLHIMSGIQELQKDIEESQKKSNQLWTDMLNVKDNHATSFIYLAWKPKNLQGIDEVLFVVVAEIIQKKQDEEQYVNYVLQIKNVIQSPFWDEEQIPSIYLKHSLVDQNKHTNATDLSFDYLYETNLRYKLAWDVWFREITS</sequence>
<dbReference type="AlphaFoldDB" id="A0A6C0KJA6"/>
<name>A0A6C0KJA6_9ZZZZ</name>
<accession>A0A6C0KJA6</accession>
<organism evidence="1">
    <name type="scientific">viral metagenome</name>
    <dbReference type="NCBI Taxonomy" id="1070528"/>
    <lineage>
        <taxon>unclassified sequences</taxon>
        <taxon>metagenomes</taxon>
        <taxon>organismal metagenomes</taxon>
    </lineage>
</organism>
<reference evidence="1" key="1">
    <citation type="journal article" date="2020" name="Nature">
        <title>Giant virus diversity and host interactions through global metagenomics.</title>
        <authorList>
            <person name="Schulz F."/>
            <person name="Roux S."/>
            <person name="Paez-Espino D."/>
            <person name="Jungbluth S."/>
            <person name="Walsh D.A."/>
            <person name="Denef V.J."/>
            <person name="McMahon K.D."/>
            <person name="Konstantinidis K.T."/>
            <person name="Eloe-Fadrosh E.A."/>
            <person name="Kyrpides N.C."/>
            <person name="Woyke T."/>
        </authorList>
    </citation>
    <scope>NUCLEOTIDE SEQUENCE</scope>
    <source>
        <strain evidence="1">GVMAG-S-3300012919-55</strain>
    </source>
</reference>
<evidence type="ECO:0000313" key="1">
    <source>
        <dbReference type="EMBL" id="QHU17719.1"/>
    </source>
</evidence>
<proteinExistence type="predicted"/>